<keyword evidence="1" id="KW-1133">Transmembrane helix</keyword>
<sequence length="401" mass="45215">MANIFAGRFRKMLLAAWVVIGTWDTMVAQFLPRSWAVKMPNVYEILAKTSGFFDWWVWLVVGAVMTTIFSIEYAHRRNGVPVSSPSSEKNGMSAPIIGMVIFGLGFLGCLVWWISSGEHPEDNRVEADPLRWSFLADTPGAKNFLMGKTTDYGVEIRGFQAYGKNATGEYLGGLKGEVRSARNGKVYPLLLHEDNDLVPLEGRGIPDGNQFGVRTLFFGGNGIPVVQFLSEFGALTFIIEYGGKTFTHRFTEEEVWKQAEWLDEELKPKPKRSNYGPSREGSNSYATQLRHAAIGYRDGIVVGRLKATIDRCAARQWDRLVTIMPEQRLHSDDLMNADKSKLSPRQVELVTAYQLREAELENYVKAVEDGRYSGVQAAKSFRHRVQQLSSRLDQLIEDWNS</sequence>
<reference evidence="2 3" key="1">
    <citation type="journal article" date="2016" name="Environ. Microbiol.">
        <title>New Methyloceanibacter diversity from North Sea sediments includes methanotroph containing solely the soluble methane monooxygenase.</title>
        <authorList>
            <person name="Vekeman B."/>
            <person name="Kerckhof F.M."/>
            <person name="Cremers G."/>
            <person name="de Vos P."/>
            <person name="Vandamme P."/>
            <person name="Boon N."/>
            <person name="Op den Camp H.J."/>
            <person name="Heylen K."/>
        </authorList>
    </citation>
    <scope>NUCLEOTIDE SEQUENCE [LARGE SCALE GENOMIC DNA]</scope>
    <source>
        <strain evidence="2 3">R-67176</strain>
    </source>
</reference>
<evidence type="ECO:0000313" key="3">
    <source>
        <dbReference type="Proteomes" id="UP000094172"/>
    </source>
</evidence>
<dbReference type="RefSeq" id="WP_069443655.1">
    <property type="nucleotide sequence ID" value="NZ_LPWE01000005.1"/>
</dbReference>
<feature type="transmembrane region" description="Helical" evidence="1">
    <location>
        <begin position="12"/>
        <end position="35"/>
    </location>
</feature>
<keyword evidence="3" id="KW-1185">Reference proteome</keyword>
<organism evidence="2 3">
    <name type="scientific">Methyloceanibacter stevinii</name>
    <dbReference type="NCBI Taxonomy" id="1774970"/>
    <lineage>
        <taxon>Bacteria</taxon>
        <taxon>Pseudomonadati</taxon>
        <taxon>Pseudomonadota</taxon>
        <taxon>Alphaproteobacteria</taxon>
        <taxon>Hyphomicrobiales</taxon>
        <taxon>Hyphomicrobiaceae</taxon>
        <taxon>Methyloceanibacter</taxon>
    </lineage>
</organism>
<dbReference type="AlphaFoldDB" id="A0A1E3VTP1"/>
<dbReference type="Proteomes" id="UP000094172">
    <property type="component" value="Unassembled WGS sequence"/>
</dbReference>
<name>A0A1E3VTP1_9HYPH</name>
<keyword evidence="1" id="KW-0812">Transmembrane</keyword>
<gene>
    <name evidence="2" type="ORF">AUC70_15695</name>
</gene>
<protein>
    <submittedName>
        <fullName evidence="2">Uncharacterized protein</fullName>
    </submittedName>
</protein>
<proteinExistence type="predicted"/>
<keyword evidence="1" id="KW-0472">Membrane</keyword>
<dbReference type="EMBL" id="LPWE01000005">
    <property type="protein sequence ID" value="ODR96326.1"/>
    <property type="molecule type" value="Genomic_DNA"/>
</dbReference>
<evidence type="ECO:0000313" key="2">
    <source>
        <dbReference type="EMBL" id="ODR96326.1"/>
    </source>
</evidence>
<comment type="caution">
    <text evidence="2">The sequence shown here is derived from an EMBL/GenBank/DDBJ whole genome shotgun (WGS) entry which is preliminary data.</text>
</comment>
<accession>A0A1E3VTP1</accession>
<feature type="transmembrane region" description="Helical" evidence="1">
    <location>
        <begin position="55"/>
        <end position="74"/>
    </location>
</feature>
<evidence type="ECO:0000256" key="1">
    <source>
        <dbReference type="SAM" id="Phobius"/>
    </source>
</evidence>
<feature type="transmembrane region" description="Helical" evidence="1">
    <location>
        <begin position="94"/>
        <end position="114"/>
    </location>
</feature>